<feature type="chain" id="PRO_5023150239" description="GOLD domain-containing protein" evidence="1">
    <location>
        <begin position="19"/>
        <end position="138"/>
    </location>
</feature>
<evidence type="ECO:0000313" key="2">
    <source>
        <dbReference type="EMBL" id="TXE19043.1"/>
    </source>
</evidence>
<name>A0A5C7BHB4_9FLAO</name>
<keyword evidence="1" id="KW-0732">Signal</keyword>
<evidence type="ECO:0000313" key="3">
    <source>
        <dbReference type="Proteomes" id="UP000321938"/>
    </source>
</evidence>
<gene>
    <name evidence="2" type="ORF">ES692_04080</name>
</gene>
<dbReference type="AlphaFoldDB" id="A0A5C7BHB4"/>
<comment type="caution">
    <text evidence="2">The sequence shown here is derived from an EMBL/GenBank/DDBJ whole genome shotgun (WGS) entry which is preliminary data.</text>
</comment>
<evidence type="ECO:0008006" key="4">
    <source>
        <dbReference type="Google" id="ProtNLM"/>
    </source>
</evidence>
<proteinExistence type="predicted"/>
<dbReference type="EMBL" id="VOSB01000005">
    <property type="protein sequence ID" value="TXE19043.1"/>
    <property type="molecule type" value="Genomic_DNA"/>
</dbReference>
<dbReference type="RefSeq" id="WP_028870639.1">
    <property type="nucleotide sequence ID" value="NZ_VOSB01000005.1"/>
</dbReference>
<dbReference type="OrthoDB" id="893802at2"/>
<keyword evidence="3" id="KW-1185">Reference proteome</keyword>
<evidence type="ECO:0000256" key="1">
    <source>
        <dbReference type="SAM" id="SignalP"/>
    </source>
</evidence>
<protein>
    <recommendedName>
        <fullName evidence="4">GOLD domain-containing protein</fullName>
    </recommendedName>
</protein>
<dbReference type="STRING" id="1123037.GCA_000425305_00139"/>
<feature type="signal peptide" evidence="1">
    <location>
        <begin position="1"/>
        <end position="18"/>
    </location>
</feature>
<reference evidence="2 3" key="1">
    <citation type="submission" date="2019-08" db="EMBL/GenBank/DDBJ databases">
        <title>Genome of Psychroserpens burtonensis ACAM 167.</title>
        <authorList>
            <person name="Bowman J.P."/>
        </authorList>
    </citation>
    <scope>NUCLEOTIDE SEQUENCE [LARGE SCALE GENOMIC DNA]</scope>
    <source>
        <strain evidence="2 3">ACAM 167</strain>
    </source>
</reference>
<dbReference type="Proteomes" id="UP000321938">
    <property type="component" value="Unassembled WGS sequence"/>
</dbReference>
<dbReference type="PROSITE" id="PS51257">
    <property type="entry name" value="PROKAR_LIPOPROTEIN"/>
    <property type="match status" value="1"/>
</dbReference>
<accession>A0A5C7BHB4</accession>
<organism evidence="2 3">
    <name type="scientific">Psychroserpens burtonensis</name>
    <dbReference type="NCBI Taxonomy" id="49278"/>
    <lineage>
        <taxon>Bacteria</taxon>
        <taxon>Pseudomonadati</taxon>
        <taxon>Bacteroidota</taxon>
        <taxon>Flavobacteriia</taxon>
        <taxon>Flavobacteriales</taxon>
        <taxon>Flavobacteriaceae</taxon>
        <taxon>Psychroserpens</taxon>
    </lineage>
</organism>
<sequence length="138" mass="15802">MKKIFLLSFLMFSLLSCSTDNDIINSSFVPLPIDSVNIPEVFQFGQVYPIEVTYFRPSGCHIFNTFFVENNDNETTIILINTIYEDSNCEIFEVNSNVTEATFNYQVNDIGTHVFKFWQGKDDNGSDIYLIVEVPIEG</sequence>